<dbReference type="InterPro" id="IPR000531">
    <property type="entry name" value="Beta-barrel_TonB"/>
</dbReference>
<feature type="signal peptide" evidence="6">
    <location>
        <begin position="1"/>
        <end position="45"/>
    </location>
</feature>
<evidence type="ECO:0000256" key="4">
    <source>
        <dbReference type="RuleBase" id="RU003357"/>
    </source>
</evidence>
<evidence type="ECO:0000256" key="5">
    <source>
        <dbReference type="SAM" id="MobiDB-lite"/>
    </source>
</evidence>
<dbReference type="PANTHER" id="PTHR40980:SF3">
    <property type="entry name" value="TONB-DEPENDENT RECEPTOR-LIKE BETA-BARREL DOMAIN-CONTAINING PROTEIN"/>
    <property type="match status" value="1"/>
</dbReference>
<keyword evidence="9" id="KW-0675">Receptor</keyword>
<dbReference type="InterPro" id="IPR036942">
    <property type="entry name" value="Beta-barrel_TonB_sf"/>
</dbReference>
<keyword evidence="3" id="KW-0998">Cell outer membrane</keyword>
<keyword evidence="2 4" id="KW-0472">Membrane</keyword>
<dbReference type="Proteomes" id="UP001597264">
    <property type="component" value="Unassembled WGS sequence"/>
</dbReference>
<feature type="domain" description="TonB-dependent receptor-like beta-barrel" evidence="7">
    <location>
        <begin position="431"/>
        <end position="1011"/>
    </location>
</feature>
<keyword evidence="6" id="KW-0732">Signal</keyword>
<evidence type="ECO:0000256" key="1">
    <source>
        <dbReference type="ARBA" id="ARBA00004442"/>
    </source>
</evidence>
<evidence type="ECO:0000256" key="3">
    <source>
        <dbReference type="ARBA" id="ARBA00023237"/>
    </source>
</evidence>
<dbReference type="InterPro" id="IPR037066">
    <property type="entry name" value="Plug_dom_sf"/>
</dbReference>
<dbReference type="SUPFAM" id="SSF56935">
    <property type="entry name" value="Porins"/>
    <property type="match status" value="1"/>
</dbReference>
<dbReference type="Gene3D" id="2.40.170.20">
    <property type="entry name" value="TonB-dependent receptor, beta-barrel domain"/>
    <property type="match status" value="1"/>
</dbReference>
<feature type="region of interest" description="Disordered" evidence="5">
    <location>
        <begin position="48"/>
        <end position="67"/>
    </location>
</feature>
<comment type="caution">
    <text evidence="9">The sequence shown here is derived from an EMBL/GenBank/DDBJ whole genome shotgun (WGS) entry which is preliminary data.</text>
</comment>
<keyword evidence="10" id="KW-1185">Reference proteome</keyword>
<comment type="subcellular location">
    <subcellularLocation>
        <location evidence="1 4">Cell outer membrane</location>
    </subcellularLocation>
</comment>
<reference evidence="10" key="1">
    <citation type="journal article" date="2019" name="Int. J. Syst. Evol. Microbiol.">
        <title>The Global Catalogue of Microorganisms (GCM) 10K type strain sequencing project: providing services to taxonomists for standard genome sequencing and annotation.</title>
        <authorList>
            <consortium name="The Broad Institute Genomics Platform"/>
            <consortium name="The Broad Institute Genome Sequencing Center for Infectious Disease"/>
            <person name="Wu L."/>
            <person name="Ma J."/>
        </authorList>
    </citation>
    <scope>NUCLEOTIDE SEQUENCE [LARGE SCALE GENOMIC DNA]</scope>
    <source>
        <strain evidence="10">CCUG 54356</strain>
    </source>
</reference>
<feature type="compositionally biased region" description="Polar residues" evidence="5">
    <location>
        <begin position="376"/>
        <end position="388"/>
    </location>
</feature>
<protein>
    <submittedName>
        <fullName evidence="9">TonB-dependent receptor</fullName>
    </submittedName>
</protein>
<dbReference type="InterPro" id="IPR010104">
    <property type="entry name" value="TonB_rcpt_bac"/>
</dbReference>
<organism evidence="9 10">
    <name type="scientific">Microbulbifer celer</name>
    <dbReference type="NCBI Taxonomy" id="435905"/>
    <lineage>
        <taxon>Bacteria</taxon>
        <taxon>Pseudomonadati</taxon>
        <taxon>Pseudomonadota</taxon>
        <taxon>Gammaproteobacteria</taxon>
        <taxon>Cellvibrionales</taxon>
        <taxon>Microbulbiferaceae</taxon>
        <taxon>Microbulbifer</taxon>
    </lineage>
</organism>
<dbReference type="EMBL" id="JBHTLR010000014">
    <property type="protein sequence ID" value="MFD1217417.1"/>
    <property type="molecule type" value="Genomic_DNA"/>
</dbReference>
<evidence type="ECO:0000259" key="7">
    <source>
        <dbReference type="Pfam" id="PF00593"/>
    </source>
</evidence>
<name>A0ABW3U9R9_9GAMM</name>
<dbReference type="PANTHER" id="PTHR40980">
    <property type="entry name" value="PLUG DOMAIN-CONTAINING PROTEIN"/>
    <property type="match status" value="1"/>
</dbReference>
<feature type="domain" description="TonB-dependent receptor plug" evidence="8">
    <location>
        <begin position="102"/>
        <end position="201"/>
    </location>
</feature>
<feature type="region of interest" description="Disordered" evidence="5">
    <location>
        <begin position="369"/>
        <end position="388"/>
    </location>
</feature>
<dbReference type="InterPro" id="IPR012910">
    <property type="entry name" value="Plug_dom"/>
</dbReference>
<evidence type="ECO:0000256" key="2">
    <source>
        <dbReference type="ARBA" id="ARBA00023136"/>
    </source>
</evidence>
<dbReference type="NCBIfam" id="TIGR01782">
    <property type="entry name" value="TonB-Xanth-Caul"/>
    <property type="match status" value="1"/>
</dbReference>
<keyword evidence="4" id="KW-0798">TonB box</keyword>
<evidence type="ECO:0000256" key="6">
    <source>
        <dbReference type="SAM" id="SignalP"/>
    </source>
</evidence>
<dbReference type="Pfam" id="PF07715">
    <property type="entry name" value="Plug"/>
    <property type="match status" value="1"/>
</dbReference>
<feature type="chain" id="PRO_5046518948" evidence="6">
    <location>
        <begin position="46"/>
        <end position="1047"/>
    </location>
</feature>
<dbReference type="Gene3D" id="2.170.130.10">
    <property type="entry name" value="TonB-dependent receptor, plug domain"/>
    <property type="match status" value="1"/>
</dbReference>
<gene>
    <name evidence="9" type="ORF">ACFQ2X_12460</name>
</gene>
<evidence type="ECO:0000313" key="9">
    <source>
        <dbReference type="EMBL" id="MFD1217417.1"/>
    </source>
</evidence>
<accession>A0ABW3U9R9</accession>
<dbReference type="RefSeq" id="WP_230437450.1">
    <property type="nucleotide sequence ID" value="NZ_CP087715.1"/>
</dbReference>
<proteinExistence type="inferred from homology"/>
<comment type="similarity">
    <text evidence="4">Belongs to the TonB-dependent receptor family.</text>
</comment>
<feature type="compositionally biased region" description="Polar residues" evidence="5">
    <location>
        <begin position="56"/>
        <end position="66"/>
    </location>
</feature>
<evidence type="ECO:0000313" key="10">
    <source>
        <dbReference type="Proteomes" id="UP001597264"/>
    </source>
</evidence>
<sequence length="1047" mass="113442">MDNKYTFSPSDVSTNTSSGQVDRGLLFRRSLLAAAIMACTSPLLAQETNDVESGEQAGTSTVISESDGSDIASGALEEVSVTAQRRALETALEQKRASDTVSDSIVLDEAGKVPSTSLLEILQRVPGVTINRVRSSGSPDQFTFEGSGLQIRGLSGTKGLINGREVFQGGLGWSDIGPELLKGVTTYKASRADLIEGGVAGTIDLQTYMPFDFDGTQVSAAMSGSYGDFSEKTSPSASILASTRFDTDIGEFGVLVDGAYSRIEAKNSFARFQPYFQTEYEGETAFAPGGFFAGSDQFERTREGFYGAVQWRPTEELEFFHTTFISGRESIRDSQYISPVSNTIGLAKGSVVDDDGVFVRGSIINSADPEGGIPVGSTSNHTPSENQARDFSQGFTYASGPWEVRGTYQHVETERHTSKYGVSLNGPGVVQHYIDASGSGPKIGFDGSFQADPATSGLSNFAWLNQDNEARTDAVTLDVSYDIDNSFFRKAAVGARVARRKESDSFVGTWWSASGRGWNDVPQTFVASAPEGDFRLEEFSDFFKGDVDAPTSAYVADPSLLKGSQLERLLNTYAACAPDLPVKCSDPTQSFYLYGNPIDPTFGLQPSFSTTRPDTQSAYAMVGFENTSTNPFLNFSGNVGVRYVRNEVESVGNFVFNGGATYYQTLEDAKTSLEMIGGIDNLEAWREAHPGEELPLTLTSVTSSFDRTESYTGDYFLPSFNIKFDPFENWIFRFALTKTLTPPSYGDIRAQGSAGINSVENPLGGGSDSGLPGIFTGYGYTSGNSNLKPEISLNKDFSVEWYPSRGTTMHMALFHKAIDNKVLYNDVDYAASDVFSADKPLSTSTDGGEAIFVDGPINGAARINSYKTSTVKGVELGGRTYFDSLPGRLSGLGVDANVTYIDSSAPDSLAYDMTGATMTGLPLPGMSKLNYNVTMLYDWDKFSARLSWQWRDRYLITTNDSSTTNSYSVPGSAEAIQYSLPIYGSADGRLDGSIAYQFTDNVNLKFNVANITDEITEAEMEVLPGKFVTRSHFISDRRYSLDLGVRF</sequence>
<dbReference type="Pfam" id="PF00593">
    <property type="entry name" value="TonB_dep_Rec_b-barrel"/>
    <property type="match status" value="1"/>
</dbReference>
<evidence type="ECO:0000259" key="8">
    <source>
        <dbReference type="Pfam" id="PF07715"/>
    </source>
</evidence>